<name>A0A382ECU1_9ZZZZ</name>
<dbReference type="AlphaFoldDB" id="A0A382ECU1"/>
<proteinExistence type="predicted"/>
<dbReference type="EMBL" id="UINC01043724">
    <property type="protein sequence ID" value="SVB48162.1"/>
    <property type="molecule type" value="Genomic_DNA"/>
</dbReference>
<accession>A0A382ECU1</accession>
<reference evidence="1" key="1">
    <citation type="submission" date="2018-05" db="EMBL/GenBank/DDBJ databases">
        <authorList>
            <person name="Lanie J.A."/>
            <person name="Ng W.-L."/>
            <person name="Kazmierczak K.M."/>
            <person name="Andrzejewski T.M."/>
            <person name="Davidsen T.M."/>
            <person name="Wayne K.J."/>
            <person name="Tettelin H."/>
            <person name="Glass J.I."/>
            <person name="Rusch D."/>
            <person name="Podicherti R."/>
            <person name="Tsui H.-C.T."/>
            <person name="Winkler M.E."/>
        </authorList>
    </citation>
    <scope>NUCLEOTIDE SEQUENCE</scope>
</reference>
<gene>
    <name evidence="1" type="ORF">METZ01_LOCUS201016</name>
</gene>
<sequence>MTPGEAISIAYNPANTIESIFSKLNPIIAIEGNIGDNSIRIITPNPIILGWARKKPKNFFNVDVFTFSSSPSLSSSLDMYCSMS</sequence>
<organism evidence="1">
    <name type="scientific">marine metagenome</name>
    <dbReference type="NCBI Taxonomy" id="408172"/>
    <lineage>
        <taxon>unclassified sequences</taxon>
        <taxon>metagenomes</taxon>
        <taxon>ecological metagenomes</taxon>
    </lineage>
</organism>
<protein>
    <submittedName>
        <fullName evidence="1">Uncharacterized protein</fullName>
    </submittedName>
</protein>
<evidence type="ECO:0000313" key="1">
    <source>
        <dbReference type="EMBL" id="SVB48162.1"/>
    </source>
</evidence>